<proteinExistence type="predicted"/>
<gene>
    <name evidence="3" type="ORF">EGI31_25160</name>
</gene>
<keyword evidence="1" id="KW-0732">Signal</keyword>
<dbReference type="Pfam" id="PF14905">
    <property type="entry name" value="OMP_b-brl_3"/>
    <property type="match status" value="1"/>
</dbReference>
<dbReference type="EMBL" id="RJUF01000198">
    <property type="protein sequence ID" value="MCP9766241.1"/>
    <property type="molecule type" value="Genomic_DNA"/>
</dbReference>
<evidence type="ECO:0000259" key="2">
    <source>
        <dbReference type="Pfam" id="PF14905"/>
    </source>
</evidence>
<dbReference type="AlphaFoldDB" id="A0AAE3H8F2"/>
<reference evidence="3 4" key="1">
    <citation type="submission" date="2018-11" db="EMBL/GenBank/DDBJ databases">
        <title>Novel bacteria species description.</title>
        <authorList>
            <person name="Han J.-H."/>
        </authorList>
    </citation>
    <scope>NUCLEOTIDE SEQUENCE [LARGE SCALE GENOMIC DNA]</scope>
    <source>
        <strain evidence="3 4">KCTC23259</strain>
    </source>
</reference>
<sequence>MKKLLLLVAALYMATLTYAQNYSIKGSLIDSEKAPLSFTTVLLLSPLDSSMITFVRADTDGNFLFKNLKKQDYLLKATFVGYVPLQDLIKFDPATLQKDLGQLVLKPIQKELFEVVVRTAKAPMSFKGDTIEYDASKFKVPPGSSVEDLLRKLPGVQIDAEGNIKAQGEEVKRVTVDGKRFFGDDPKLATKNLPAEAINKVQVFNDKSESAKLTGVEDGKREKTVNLELKDEFKKGGFGKATAGAGSDQRVMGKANYNKFDSKNQFAVVGFGNNINQTGLSNNDYQDFKGSQSYNWNDNADFGFSQGGMRFFYFGGDDDNDDNLEIPQTWGPGQGFSKNYAGGLNYNYDTKKTKVSSNYFFNQTDQTLDQLTNSQYFLPTSSYFRADTSFNRNYSQNHRMSLRFEKEIDSLNTFVLNVNGRAGNRTQSSVNGIDFLNTSNERFRNQASSNSYDATSFVLSSSAIYRHKFMKKGRNFAISGTYNKNNSDQNANQTSIFNEYSVVGEKFPLGSNIRNLNQNVLGLSGSDEIKSSLLYMEPLSKKVVLETFYNFSNLSQNVDRDVFNLFADSKPRVDSLSRYFDNNILFNRVGTALRFNAKGLNISGGIAAQKFDIRGKFFNNQGQSEIGNIKNTYRAILPNVSINYDLKNSRYLNFDYNVGLNAPRIRDLQPFIDNSNPMFVRKGNPNLLPTTTYNSNLYYYMFNPVSFINLNAGVSYTRYKNQVILNQQVNSDLSTVYTPENISGGDNFNVYTYFGFPIKKTKVAMALNASTGISKNLMYINNELNENKGENFYLGTRLDLTPIDWFSWFISANAGINNASYSISTNQNQKFFNNSVQSNTVLQLPKLIFFTTDFNYTHFKNNKLGFNQHVPILNLSAYKVVGKNKKSEIRLSLYDAFKRNVRVNQNAFQNVISSSVSQTLSRYFMVTYTYNMKGITARVKKSRWED</sequence>
<evidence type="ECO:0000313" key="4">
    <source>
        <dbReference type="Proteomes" id="UP001204144"/>
    </source>
</evidence>
<name>A0AAE3H8F2_9BACT</name>
<protein>
    <submittedName>
        <fullName evidence="3">TonB-dependent receptor</fullName>
    </submittedName>
</protein>
<keyword evidence="4" id="KW-1185">Reference proteome</keyword>
<dbReference type="InterPro" id="IPR041700">
    <property type="entry name" value="OMP_b-brl_3"/>
</dbReference>
<keyword evidence="3" id="KW-0675">Receptor</keyword>
<feature type="domain" description="Outer membrane protein beta-barrel" evidence="2">
    <location>
        <begin position="467"/>
        <end position="793"/>
    </location>
</feature>
<feature type="chain" id="PRO_5042229275" evidence="1">
    <location>
        <begin position="20"/>
        <end position="946"/>
    </location>
</feature>
<evidence type="ECO:0000313" key="3">
    <source>
        <dbReference type="EMBL" id="MCP9766241.1"/>
    </source>
</evidence>
<dbReference type="SUPFAM" id="SSF49464">
    <property type="entry name" value="Carboxypeptidase regulatory domain-like"/>
    <property type="match status" value="1"/>
</dbReference>
<dbReference type="RefSeq" id="WP_255039944.1">
    <property type="nucleotide sequence ID" value="NZ_RJUF01000198.1"/>
</dbReference>
<organism evidence="3 4">
    <name type="scientific">Lacihabitans soyangensis</name>
    <dbReference type="NCBI Taxonomy" id="869394"/>
    <lineage>
        <taxon>Bacteria</taxon>
        <taxon>Pseudomonadati</taxon>
        <taxon>Bacteroidota</taxon>
        <taxon>Cytophagia</taxon>
        <taxon>Cytophagales</taxon>
        <taxon>Leadbetterellaceae</taxon>
        <taxon>Lacihabitans</taxon>
    </lineage>
</organism>
<evidence type="ECO:0000256" key="1">
    <source>
        <dbReference type="SAM" id="SignalP"/>
    </source>
</evidence>
<feature type="signal peptide" evidence="1">
    <location>
        <begin position="1"/>
        <end position="19"/>
    </location>
</feature>
<comment type="caution">
    <text evidence="3">The sequence shown here is derived from an EMBL/GenBank/DDBJ whole genome shotgun (WGS) entry which is preliminary data.</text>
</comment>
<dbReference type="InterPro" id="IPR008969">
    <property type="entry name" value="CarboxyPept-like_regulatory"/>
</dbReference>
<dbReference type="Proteomes" id="UP001204144">
    <property type="component" value="Unassembled WGS sequence"/>
</dbReference>
<accession>A0AAE3H8F2</accession>
<dbReference type="SUPFAM" id="SSF56935">
    <property type="entry name" value="Porins"/>
    <property type="match status" value="1"/>
</dbReference>